<dbReference type="GO" id="GO:0019677">
    <property type="term" value="P:NAD+ catabolic process"/>
    <property type="evidence" value="ECO:0007669"/>
    <property type="project" value="TreeGrafter"/>
</dbReference>
<dbReference type="InterPro" id="IPR049734">
    <property type="entry name" value="NudC-like_C"/>
</dbReference>
<dbReference type="Gene3D" id="3.90.79.10">
    <property type="entry name" value="Nucleoside Triphosphate Pyrophosphohydrolase"/>
    <property type="match status" value="1"/>
</dbReference>
<keyword evidence="6" id="KW-0378">Hydrolase</keyword>
<dbReference type="PROSITE" id="PS51462">
    <property type="entry name" value="NUDIX"/>
    <property type="match status" value="1"/>
</dbReference>
<dbReference type="InterPro" id="IPR020084">
    <property type="entry name" value="NUDIX_hydrolase_CS"/>
</dbReference>
<evidence type="ECO:0000256" key="1">
    <source>
        <dbReference type="ARBA" id="ARBA00001946"/>
    </source>
</evidence>
<dbReference type="InterPro" id="IPR015797">
    <property type="entry name" value="NUDIX_hydrolase-like_dom_sf"/>
</dbReference>
<name>A0A1L3GJZ1_SYNAC</name>
<evidence type="ECO:0000256" key="5">
    <source>
        <dbReference type="ARBA" id="ARBA00022723"/>
    </source>
</evidence>
<dbReference type="EC" id="3.6.1.22" evidence="4"/>
<dbReference type="InterPro" id="IPR050241">
    <property type="entry name" value="NAD-cap_RNA_hydrolase_NudC"/>
</dbReference>
<keyword evidence="7" id="KW-0460">Magnesium</keyword>
<evidence type="ECO:0000256" key="7">
    <source>
        <dbReference type="ARBA" id="ARBA00022842"/>
    </source>
</evidence>
<dbReference type="Pfam" id="PF09297">
    <property type="entry name" value="Zn_ribbon_NUD"/>
    <property type="match status" value="1"/>
</dbReference>
<dbReference type="AlphaFoldDB" id="A0A1L3GJZ1"/>
<keyword evidence="5" id="KW-0479">Metal-binding</keyword>
<accession>A0A1L3GJZ1</accession>
<comment type="catalytic activity">
    <reaction evidence="9">
        <text>a 5'-end NAD(+)-phospho-ribonucleoside in mRNA + H2O = a 5'-end phospho-adenosine-phospho-ribonucleoside in mRNA + beta-nicotinamide D-ribonucleotide + 2 H(+)</text>
        <dbReference type="Rhea" id="RHEA:60876"/>
        <dbReference type="Rhea" id="RHEA-COMP:15698"/>
        <dbReference type="Rhea" id="RHEA-COMP:15719"/>
        <dbReference type="ChEBI" id="CHEBI:14649"/>
        <dbReference type="ChEBI" id="CHEBI:15377"/>
        <dbReference type="ChEBI" id="CHEBI:15378"/>
        <dbReference type="ChEBI" id="CHEBI:144029"/>
        <dbReference type="ChEBI" id="CHEBI:144051"/>
    </reaction>
    <physiologicalReaction direction="left-to-right" evidence="9">
        <dbReference type="Rhea" id="RHEA:60877"/>
    </physiologicalReaction>
</comment>
<dbReference type="InterPro" id="IPR015376">
    <property type="entry name" value="Znr_NADH_PPase"/>
</dbReference>
<evidence type="ECO:0000256" key="4">
    <source>
        <dbReference type="ARBA" id="ARBA00012381"/>
    </source>
</evidence>
<sequence length="278" mass="31316">MHLPFNNHCLQEHFQQATPDRDPGGDGYWIILRGSELLLQKAAAGPCLPRGVFAPDWPVQDVPLFFGTWDGVPCRMLPWPEQELLPDGLEACQLRDWGACIPVDLLSLGGLAHQIRHWESNSRVCSRCGNSMLRLPGEWGKRCCGCGALHFPHIHPCAITLVRRPGEVLLTRKAEWPDGHYSLVAGFVNFGECLEEAAVREITEETGVRVKNLRYVGSQCWPFPSQMMAGFVADYESGELVVDYSELADARWFSVKALPKLPPRRSISRFILDHYLHM</sequence>
<proteinExistence type="inferred from homology"/>
<dbReference type="PROSITE" id="PS00893">
    <property type="entry name" value="NUDIX_BOX"/>
    <property type="match status" value="1"/>
</dbReference>
<evidence type="ECO:0000256" key="6">
    <source>
        <dbReference type="ARBA" id="ARBA00022801"/>
    </source>
</evidence>
<gene>
    <name evidence="11" type="ORF">A7E75_08070</name>
</gene>
<keyword evidence="8" id="KW-0520">NAD</keyword>
<evidence type="ECO:0000256" key="9">
    <source>
        <dbReference type="ARBA" id="ARBA00023679"/>
    </source>
</evidence>
<dbReference type="GO" id="GO:0046872">
    <property type="term" value="F:metal ion binding"/>
    <property type="evidence" value="ECO:0007669"/>
    <property type="project" value="UniProtKB-KW"/>
</dbReference>
<feature type="domain" description="Nudix hydrolase" evidence="10">
    <location>
        <begin position="152"/>
        <end position="275"/>
    </location>
</feature>
<dbReference type="GO" id="GO:0006742">
    <property type="term" value="P:NADP+ catabolic process"/>
    <property type="evidence" value="ECO:0007669"/>
    <property type="project" value="TreeGrafter"/>
</dbReference>
<comment type="cofactor">
    <cofactor evidence="2">
        <name>Zn(2+)</name>
        <dbReference type="ChEBI" id="CHEBI:29105"/>
    </cofactor>
</comment>
<dbReference type="CDD" id="cd03429">
    <property type="entry name" value="NUDIX_NADH_pyrophosphatase_Nudt13"/>
    <property type="match status" value="1"/>
</dbReference>
<comment type="similarity">
    <text evidence="3">Belongs to the Nudix hydrolase family. NudC subfamily.</text>
</comment>
<dbReference type="PANTHER" id="PTHR42904:SF6">
    <property type="entry name" value="NAD-CAPPED RNA HYDROLASE NUDT12"/>
    <property type="match status" value="1"/>
</dbReference>
<dbReference type="GO" id="GO:0005829">
    <property type="term" value="C:cytosol"/>
    <property type="evidence" value="ECO:0007669"/>
    <property type="project" value="TreeGrafter"/>
</dbReference>
<dbReference type="GO" id="GO:0035529">
    <property type="term" value="F:NADH pyrophosphatase activity"/>
    <property type="evidence" value="ECO:0007669"/>
    <property type="project" value="TreeGrafter"/>
</dbReference>
<reference evidence="11 12" key="1">
    <citation type="journal article" date="2017" name="Genome Announc.">
        <title>Complete Genome Sequences of Two Acetylene-Fermenting Pelobacter acetylenicus Strains.</title>
        <authorList>
            <person name="Sutton J.M."/>
            <person name="Baesman S.M."/>
            <person name="Fierst J.L."/>
            <person name="Poret-Peterson A.T."/>
            <person name="Oremland R.S."/>
            <person name="Dunlap D.S."/>
            <person name="Akob D.M."/>
        </authorList>
    </citation>
    <scope>NUCLEOTIDE SEQUENCE [LARGE SCALE GENOMIC DNA]</scope>
    <source>
        <strain evidence="11 12">DSM 3247</strain>
    </source>
</reference>
<dbReference type="InterPro" id="IPR000086">
    <property type="entry name" value="NUDIX_hydrolase_dom"/>
</dbReference>
<dbReference type="Gene3D" id="3.90.79.20">
    <property type="match status" value="1"/>
</dbReference>
<dbReference type="SUPFAM" id="SSF55811">
    <property type="entry name" value="Nudix"/>
    <property type="match status" value="2"/>
</dbReference>
<dbReference type="InterPro" id="IPR015375">
    <property type="entry name" value="NADH_PPase-like_N"/>
</dbReference>
<evidence type="ECO:0000259" key="10">
    <source>
        <dbReference type="PROSITE" id="PS51462"/>
    </source>
</evidence>
<dbReference type="PANTHER" id="PTHR42904">
    <property type="entry name" value="NUDIX HYDROLASE, NUDC SUBFAMILY"/>
    <property type="match status" value="1"/>
</dbReference>
<evidence type="ECO:0000313" key="12">
    <source>
        <dbReference type="Proteomes" id="UP000182264"/>
    </source>
</evidence>
<dbReference type="Pfam" id="PF00293">
    <property type="entry name" value="NUDIX"/>
    <property type="match status" value="1"/>
</dbReference>
<evidence type="ECO:0000256" key="3">
    <source>
        <dbReference type="ARBA" id="ARBA00009595"/>
    </source>
</evidence>
<evidence type="ECO:0000256" key="8">
    <source>
        <dbReference type="ARBA" id="ARBA00023027"/>
    </source>
</evidence>
<organism evidence="11 12">
    <name type="scientific">Syntrophotalea acetylenica</name>
    <name type="common">Pelobacter acetylenicus</name>
    <dbReference type="NCBI Taxonomy" id="29542"/>
    <lineage>
        <taxon>Bacteria</taxon>
        <taxon>Pseudomonadati</taxon>
        <taxon>Thermodesulfobacteriota</taxon>
        <taxon>Desulfuromonadia</taxon>
        <taxon>Desulfuromonadales</taxon>
        <taxon>Syntrophotaleaceae</taxon>
        <taxon>Syntrophotalea</taxon>
    </lineage>
</organism>
<dbReference type="Proteomes" id="UP000182264">
    <property type="component" value="Chromosome"/>
</dbReference>
<dbReference type="Pfam" id="PF09296">
    <property type="entry name" value="NUDIX-like"/>
    <property type="match status" value="1"/>
</dbReference>
<evidence type="ECO:0000313" key="11">
    <source>
        <dbReference type="EMBL" id="APG26267.1"/>
    </source>
</evidence>
<comment type="cofactor">
    <cofactor evidence="1">
        <name>Mg(2+)</name>
        <dbReference type="ChEBI" id="CHEBI:18420"/>
    </cofactor>
</comment>
<evidence type="ECO:0000256" key="2">
    <source>
        <dbReference type="ARBA" id="ARBA00001947"/>
    </source>
</evidence>
<protein>
    <recommendedName>
        <fullName evidence="4">NAD(+) diphosphatase</fullName>
        <ecNumber evidence="4">3.6.1.22</ecNumber>
    </recommendedName>
</protein>
<dbReference type="EMBL" id="CP015518">
    <property type="protein sequence ID" value="APG26267.1"/>
    <property type="molecule type" value="Genomic_DNA"/>
</dbReference>
<dbReference type="NCBIfam" id="NF001299">
    <property type="entry name" value="PRK00241.1"/>
    <property type="match status" value="1"/>
</dbReference>
<keyword evidence="12" id="KW-1185">Reference proteome</keyword>